<name>X0X1A8_9ZZZZ</name>
<organism evidence="1">
    <name type="scientific">marine sediment metagenome</name>
    <dbReference type="NCBI Taxonomy" id="412755"/>
    <lineage>
        <taxon>unclassified sequences</taxon>
        <taxon>metagenomes</taxon>
        <taxon>ecological metagenomes</taxon>
    </lineage>
</organism>
<sequence length="120" mass="12984">MKAKKILVLPLLLAVIIAAVGCAKEAKISEEELIEGVIAAARDIETYQFDMDAGTDMSGEMGGEEIEAGHSSHEKAGVVDNINRKLQIETSIEHELPPEGAIERLSQATYLIGDIMYVET</sequence>
<dbReference type="AlphaFoldDB" id="X0X1A8"/>
<gene>
    <name evidence="1" type="ORF">S01H1_67213</name>
</gene>
<comment type="caution">
    <text evidence="1">The sequence shown here is derived from an EMBL/GenBank/DDBJ whole genome shotgun (WGS) entry which is preliminary data.</text>
</comment>
<dbReference type="PROSITE" id="PS51257">
    <property type="entry name" value="PROKAR_LIPOPROTEIN"/>
    <property type="match status" value="1"/>
</dbReference>
<accession>X0X1A8</accession>
<dbReference type="EMBL" id="BARS01044496">
    <property type="protein sequence ID" value="GAG36800.1"/>
    <property type="molecule type" value="Genomic_DNA"/>
</dbReference>
<evidence type="ECO:0000313" key="1">
    <source>
        <dbReference type="EMBL" id="GAG36800.1"/>
    </source>
</evidence>
<feature type="non-terminal residue" evidence="1">
    <location>
        <position position="120"/>
    </location>
</feature>
<protein>
    <submittedName>
        <fullName evidence="1">Uncharacterized protein</fullName>
    </submittedName>
</protein>
<reference evidence="1" key="1">
    <citation type="journal article" date="2014" name="Front. Microbiol.">
        <title>High frequency of phylogenetically diverse reductive dehalogenase-homologous genes in deep subseafloor sedimentary metagenomes.</title>
        <authorList>
            <person name="Kawai M."/>
            <person name="Futagami T."/>
            <person name="Toyoda A."/>
            <person name="Takaki Y."/>
            <person name="Nishi S."/>
            <person name="Hori S."/>
            <person name="Arai W."/>
            <person name="Tsubouchi T."/>
            <person name="Morono Y."/>
            <person name="Uchiyama I."/>
            <person name="Ito T."/>
            <person name="Fujiyama A."/>
            <person name="Inagaki F."/>
            <person name="Takami H."/>
        </authorList>
    </citation>
    <scope>NUCLEOTIDE SEQUENCE</scope>
    <source>
        <strain evidence="1">Expedition CK06-06</strain>
    </source>
</reference>
<proteinExistence type="predicted"/>